<organism evidence="6 7">
    <name type="scientific">Cymbomonas tetramitiformis</name>
    <dbReference type="NCBI Taxonomy" id="36881"/>
    <lineage>
        <taxon>Eukaryota</taxon>
        <taxon>Viridiplantae</taxon>
        <taxon>Chlorophyta</taxon>
        <taxon>Pyramimonadophyceae</taxon>
        <taxon>Pyramimonadales</taxon>
        <taxon>Pyramimonadaceae</taxon>
        <taxon>Cymbomonas</taxon>
    </lineage>
</organism>
<dbReference type="InterPro" id="IPR021771">
    <property type="entry name" value="Triacylglycerol_lipase_N"/>
</dbReference>
<reference evidence="6 7" key="1">
    <citation type="journal article" date="2015" name="Genome Biol. Evol.">
        <title>Comparative Genomics of a Bacterivorous Green Alga Reveals Evolutionary Causalities and Consequences of Phago-Mixotrophic Mode of Nutrition.</title>
        <authorList>
            <person name="Burns J.A."/>
            <person name="Paasch A."/>
            <person name="Narechania A."/>
            <person name="Kim E."/>
        </authorList>
    </citation>
    <scope>NUCLEOTIDE SEQUENCE [LARGE SCALE GENOMIC DNA]</scope>
    <source>
        <strain evidence="6 7">PLY_AMNH</strain>
    </source>
</reference>
<dbReference type="Pfam" id="PF01734">
    <property type="entry name" value="Patatin"/>
    <property type="match status" value="1"/>
</dbReference>
<evidence type="ECO:0000256" key="4">
    <source>
        <dbReference type="PROSITE-ProRule" id="PRU01161"/>
    </source>
</evidence>
<evidence type="ECO:0000313" key="7">
    <source>
        <dbReference type="Proteomes" id="UP001190700"/>
    </source>
</evidence>
<dbReference type="EMBL" id="LGRX02014450">
    <property type="protein sequence ID" value="KAK3264608.1"/>
    <property type="molecule type" value="Genomic_DNA"/>
</dbReference>
<dbReference type="SUPFAM" id="SSF52151">
    <property type="entry name" value="FabD/lysophospholipase-like"/>
    <property type="match status" value="1"/>
</dbReference>
<comment type="caution">
    <text evidence="6">The sequence shown here is derived from an EMBL/GenBank/DDBJ whole genome shotgun (WGS) entry which is preliminary data.</text>
</comment>
<protein>
    <recommendedName>
        <fullName evidence="5">PNPLA domain-containing protein</fullName>
    </recommendedName>
</protein>
<gene>
    <name evidence="6" type="ORF">CYMTET_26666</name>
</gene>
<feature type="active site" description="Proton acceptor" evidence="4">
    <location>
        <position position="452"/>
    </location>
</feature>
<feature type="short sequence motif" description="GXSXG" evidence="4">
    <location>
        <begin position="293"/>
        <end position="297"/>
    </location>
</feature>
<dbReference type="InterPro" id="IPR016035">
    <property type="entry name" value="Acyl_Trfase/lysoPLipase"/>
</dbReference>
<comment type="caution">
    <text evidence="4">Lacks conserved residue(s) required for the propagation of feature annotation.</text>
</comment>
<evidence type="ECO:0000256" key="1">
    <source>
        <dbReference type="ARBA" id="ARBA00022801"/>
    </source>
</evidence>
<evidence type="ECO:0000313" key="6">
    <source>
        <dbReference type="EMBL" id="KAK3264608.1"/>
    </source>
</evidence>
<dbReference type="PANTHER" id="PTHR14226">
    <property type="entry name" value="NEUROPATHY TARGET ESTERASE/SWISS CHEESE D.MELANOGASTER"/>
    <property type="match status" value="1"/>
</dbReference>
<keyword evidence="1 4" id="KW-0378">Hydrolase</keyword>
<keyword evidence="3 4" id="KW-0443">Lipid metabolism</keyword>
<keyword evidence="7" id="KW-1185">Reference proteome</keyword>
<dbReference type="Pfam" id="PF11815">
    <property type="entry name" value="DUF3336"/>
    <property type="match status" value="1"/>
</dbReference>
<keyword evidence="2 4" id="KW-0442">Lipid degradation</keyword>
<dbReference type="GO" id="GO:0016042">
    <property type="term" value="P:lipid catabolic process"/>
    <property type="evidence" value="ECO:0007669"/>
    <property type="project" value="UniProtKB-UniRule"/>
</dbReference>
<dbReference type="Gene3D" id="3.40.1090.10">
    <property type="entry name" value="Cytosolic phospholipase A2 catalytic domain"/>
    <property type="match status" value="2"/>
</dbReference>
<dbReference type="InterPro" id="IPR050301">
    <property type="entry name" value="NTE"/>
</dbReference>
<name>A0AAE0FS15_9CHLO</name>
<dbReference type="InterPro" id="IPR002641">
    <property type="entry name" value="PNPLA_dom"/>
</dbReference>
<proteinExistence type="predicted"/>
<feature type="domain" description="PNPLA" evidence="5">
    <location>
        <begin position="262"/>
        <end position="465"/>
    </location>
</feature>
<dbReference type="Proteomes" id="UP001190700">
    <property type="component" value="Unassembled WGS sequence"/>
</dbReference>
<dbReference type="AlphaFoldDB" id="A0AAE0FS15"/>
<dbReference type="PROSITE" id="PS51635">
    <property type="entry name" value="PNPLA"/>
    <property type="match status" value="1"/>
</dbReference>
<evidence type="ECO:0000256" key="2">
    <source>
        <dbReference type="ARBA" id="ARBA00022963"/>
    </source>
</evidence>
<accession>A0AAE0FS15</accession>
<dbReference type="GO" id="GO:0004806">
    <property type="term" value="F:triacylglycerol lipase activity"/>
    <property type="evidence" value="ECO:0007669"/>
    <property type="project" value="InterPro"/>
</dbReference>
<evidence type="ECO:0000259" key="5">
    <source>
        <dbReference type="PROSITE" id="PS51635"/>
    </source>
</evidence>
<feature type="active site" description="Nucleophile" evidence="4">
    <location>
        <position position="295"/>
    </location>
</feature>
<evidence type="ECO:0000256" key="3">
    <source>
        <dbReference type="ARBA" id="ARBA00023098"/>
    </source>
</evidence>
<dbReference type="PANTHER" id="PTHR14226:SF10">
    <property type="entry name" value="TRIACYLGLYCEROL LIPASE 4-RELATED"/>
    <property type="match status" value="1"/>
</dbReference>
<sequence>MTNLVQFVALADLARRHGLKSITSMLLLVKKILIKRGSEIFMRCFSQVFGEKVWSENKHNFWKFLGVIHLRALEVALAPRAILRQVLLAFWIQVYYSIGWRTVKFCRNQVFSSSKRRTHKRKMVNAENYEEWKEAAEELDVLDGVSRWKEITPSPLYDWKRVENKLDFFEELLNRINISNSSCESTQKLIFHLRTGLKRDGCGLSNPLLYSQAHVGTKKLVEAYVAQNAELLQKVVEIPSLTNESKLALLTEARHAYGRTALLLSGGATLGLFHMGVIKSLWEQKLLPRIISGSSAGSLCASILACSNEQELPSRLDPYQYESLFMLGTVEEREGGHPFTARLRNLLFKGVLFDTEILKDFLRRLIGDLTFQEAFDKTGRVLNITVQPNSPGSGASRQPRLLNYLTYPNVLVWSACVASCAIPGVFEAVELYSKAIDGAIVPANHDGVKYSDGSFGNDLPILRLKELFNVNLFIVSQVNPVSLIVSTASLGHNPIAKMITFLKSQATSFLRNLWRTKYLQSIPLLCVVIPSLTQDMEGDITCVAPVNIMDILRIVTNPDAASLSAIMLRASRNVWPMISEIDTRCLIEFALDDCIQQIRASLLNSIPRETQTSYQQTKLLSKVPSMSINLSHLNLVDLASNLEVERQELTPKADLSITRAMKRRTSSGTLFQDKL</sequence>